<evidence type="ECO:0000256" key="5">
    <source>
        <dbReference type="ARBA" id="ARBA00022989"/>
    </source>
</evidence>
<dbReference type="GO" id="GO:0005353">
    <property type="term" value="F:fructose transmembrane transporter activity"/>
    <property type="evidence" value="ECO:0007669"/>
    <property type="project" value="UniProtKB-ARBA"/>
</dbReference>
<accession>A0A9R1TXR8</accession>
<dbReference type="NCBIfam" id="TIGR00879">
    <property type="entry name" value="SP"/>
    <property type="match status" value="1"/>
</dbReference>
<dbReference type="OrthoDB" id="4540492at2759"/>
<dbReference type="Pfam" id="PF00083">
    <property type="entry name" value="Sugar_tr"/>
    <property type="match status" value="1"/>
</dbReference>
<feature type="transmembrane region" description="Helical" evidence="9">
    <location>
        <begin position="195"/>
        <end position="219"/>
    </location>
</feature>
<evidence type="ECO:0000256" key="2">
    <source>
        <dbReference type="ARBA" id="ARBA00022448"/>
    </source>
</evidence>
<dbReference type="EMBL" id="GBYB01011723">
    <property type="protein sequence ID" value="JAG81490.1"/>
    <property type="molecule type" value="Transcribed_RNA"/>
</dbReference>
<name>A0A0C9QBB7_9HYME</name>
<dbReference type="RefSeq" id="XP_011300479.1">
    <property type="nucleotide sequence ID" value="XM_011302177.1"/>
</dbReference>
<feature type="transmembrane region" description="Helical" evidence="9">
    <location>
        <begin position="445"/>
        <end position="465"/>
    </location>
</feature>
<dbReference type="Gene3D" id="1.20.1250.20">
    <property type="entry name" value="MFS general substrate transporter like domains"/>
    <property type="match status" value="1"/>
</dbReference>
<evidence type="ECO:0000256" key="6">
    <source>
        <dbReference type="ARBA" id="ARBA00023136"/>
    </source>
</evidence>
<feature type="domain" description="Major facilitator superfamily (MFS) profile" evidence="10">
    <location>
        <begin position="54"/>
        <end position="499"/>
    </location>
</feature>
<evidence type="ECO:0000259" key="10">
    <source>
        <dbReference type="PROSITE" id="PS50850"/>
    </source>
</evidence>
<dbReference type="PANTHER" id="PTHR23503">
    <property type="entry name" value="SOLUTE CARRIER FAMILY 2"/>
    <property type="match status" value="1"/>
</dbReference>
<evidence type="ECO:0000256" key="4">
    <source>
        <dbReference type="ARBA" id="ARBA00022692"/>
    </source>
</evidence>
<dbReference type="InterPro" id="IPR005828">
    <property type="entry name" value="MFS_sugar_transport-like"/>
</dbReference>
<dbReference type="InterPro" id="IPR005829">
    <property type="entry name" value="Sugar_transporter_CS"/>
</dbReference>
<sequence length="523" mass="56574">MTSDTDASTLCLQSKKSRTLAQSEVLQNEKDEDAEIEEKNSNVSGWTLLVILGGVTCCFGSALPAGFNIGVMNNPAKIMQQFCNTSFQERYDVHLDNTAMNIIWGAVVSIFLIGGVTGSLIASWIADRYGRRGALAIGNICGVIGGILFLLVPTFNSVEILMLGRLIVGLSGGIATSVLPTYVTEIAPLKQRGAMGVLCQLGITVGVFFGQVAGLQTVLGTADHWHLMLASFAPLCLISLVILKVLPESPKYLFIIRGQEDRAIQELARLRNVNIALLHKEIHNLREEARIRTTMDTWTMGRVLTDPSVRLPLLLVSSLQLGQQLSGINAVFYYSNVIFKASSLDDTEAQYATLGTGLINIGMAVISVWMMSRFGRRQLFLTSSASSVACLIILCISLKMIHSAAFMPGLCTIAVLAYVLFYGIGLGPIPYFIGSELFEVGPRPAAMSLGSVCNWGGNFIVGMLFPPLENLMGPLVFLLFAASTILVGLFARQYLPETRGVDTSLTASVLSRGFSSRRHDVES</sequence>
<organism evidence="13">
    <name type="scientific">Fopius arisanus</name>
    <dbReference type="NCBI Taxonomy" id="64838"/>
    <lineage>
        <taxon>Eukaryota</taxon>
        <taxon>Metazoa</taxon>
        <taxon>Ecdysozoa</taxon>
        <taxon>Arthropoda</taxon>
        <taxon>Hexapoda</taxon>
        <taxon>Insecta</taxon>
        <taxon>Pterygota</taxon>
        <taxon>Neoptera</taxon>
        <taxon>Endopterygota</taxon>
        <taxon>Hymenoptera</taxon>
        <taxon>Apocrita</taxon>
        <taxon>Ichneumonoidea</taxon>
        <taxon>Braconidae</taxon>
        <taxon>Opiinae</taxon>
        <taxon>Fopius</taxon>
    </lineage>
</organism>
<dbReference type="PRINTS" id="PR00171">
    <property type="entry name" value="SUGRTRNSPORT"/>
</dbReference>
<keyword evidence="3" id="KW-1003">Cell membrane</keyword>
<dbReference type="FunFam" id="1.20.1250.20:FF:001511">
    <property type="entry name" value="Solute carrier family 2, facilitated glucose transporter member 5"/>
    <property type="match status" value="1"/>
</dbReference>
<feature type="transmembrane region" description="Helical" evidence="9">
    <location>
        <begin position="379"/>
        <end position="401"/>
    </location>
</feature>
<evidence type="ECO:0000313" key="13">
    <source>
        <dbReference type="EMBL" id="JAG81490.1"/>
    </source>
</evidence>
<evidence type="ECO:0000256" key="9">
    <source>
        <dbReference type="SAM" id="Phobius"/>
    </source>
</evidence>
<dbReference type="InterPro" id="IPR036259">
    <property type="entry name" value="MFS_trans_sf"/>
</dbReference>
<keyword evidence="7" id="KW-0325">Glycoprotein</keyword>
<feature type="transmembrane region" description="Helical" evidence="9">
    <location>
        <begin position="225"/>
        <end position="246"/>
    </location>
</feature>
<proteinExistence type="inferred from homology"/>
<dbReference type="GO" id="GO:0005886">
    <property type="term" value="C:plasma membrane"/>
    <property type="evidence" value="ECO:0007669"/>
    <property type="project" value="UniProtKB-SubCell"/>
</dbReference>
<dbReference type="EMBL" id="GBYB01011380">
    <property type="protein sequence ID" value="JAG81147.1"/>
    <property type="molecule type" value="Transcribed_RNA"/>
</dbReference>
<evidence type="ECO:0000313" key="11">
    <source>
        <dbReference type="EMBL" id="JAG81147.1"/>
    </source>
</evidence>
<gene>
    <name evidence="13" type="primary">Slc2a1_0</name>
    <name evidence="15" type="synonym">LOC105264945</name>
    <name evidence="11" type="synonym">Slc2a1_1</name>
    <name evidence="12" type="synonym">Slc2a1_2</name>
    <name evidence="11" type="ORF">g.58459</name>
    <name evidence="12" type="ORF">g.58466</name>
    <name evidence="13" type="ORF">g.58481</name>
</gene>
<keyword evidence="5 9" id="KW-1133">Transmembrane helix</keyword>
<dbReference type="PANTHER" id="PTHR23503:SF127">
    <property type="entry name" value="FI08437P-RELATED"/>
    <property type="match status" value="1"/>
</dbReference>
<accession>A0A0C9QBB7</accession>
<dbReference type="PROSITE" id="PS50850">
    <property type="entry name" value="MFS"/>
    <property type="match status" value="1"/>
</dbReference>
<evidence type="ECO:0000313" key="12">
    <source>
        <dbReference type="EMBL" id="JAG81148.1"/>
    </source>
</evidence>
<keyword evidence="6 9" id="KW-0472">Membrane</keyword>
<feature type="transmembrane region" description="Helical" evidence="9">
    <location>
        <begin position="311"/>
        <end position="334"/>
    </location>
</feature>
<dbReference type="AlphaFoldDB" id="A0A0C9QBB7"/>
<evidence type="ECO:0000256" key="7">
    <source>
        <dbReference type="ARBA" id="ARBA00023180"/>
    </source>
</evidence>
<protein>
    <submittedName>
        <fullName evidence="13">Slc2a1_0 protein</fullName>
    </submittedName>
    <submittedName>
        <fullName evidence="11">Slc2a1_1 protein</fullName>
    </submittedName>
    <submittedName>
        <fullName evidence="12">Slc2a1_2 protein</fullName>
    </submittedName>
    <submittedName>
        <fullName evidence="15">Solute carrier family 2, facilitated glucose transporter member 1</fullName>
    </submittedName>
</protein>
<dbReference type="InterPro" id="IPR003663">
    <property type="entry name" value="Sugar/inositol_transpt"/>
</dbReference>
<feature type="transmembrane region" description="Helical" evidence="9">
    <location>
        <begin position="354"/>
        <end position="372"/>
    </location>
</feature>
<feature type="transmembrane region" description="Helical" evidence="9">
    <location>
        <begin position="102"/>
        <end position="126"/>
    </location>
</feature>
<feature type="transmembrane region" description="Helical" evidence="9">
    <location>
        <begin position="407"/>
        <end position="433"/>
    </location>
</feature>
<dbReference type="CDD" id="cd17357">
    <property type="entry name" value="MFS_GLUT_Class1_2_like"/>
    <property type="match status" value="1"/>
</dbReference>
<dbReference type="PROSITE" id="PS00217">
    <property type="entry name" value="SUGAR_TRANSPORT_2"/>
    <property type="match status" value="1"/>
</dbReference>
<dbReference type="EMBL" id="GBYB01011381">
    <property type="protein sequence ID" value="JAG81148.1"/>
    <property type="molecule type" value="Transcribed_RNA"/>
</dbReference>
<keyword evidence="14" id="KW-1185">Reference proteome</keyword>
<feature type="transmembrane region" description="Helical" evidence="9">
    <location>
        <begin position="133"/>
        <end position="154"/>
    </location>
</feature>
<dbReference type="GO" id="GO:1990539">
    <property type="term" value="P:fructose import across plasma membrane"/>
    <property type="evidence" value="ECO:0007669"/>
    <property type="project" value="UniProtKB-ARBA"/>
</dbReference>
<dbReference type="PROSITE" id="PS00216">
    <property type="entry name" value="SUGAR_TRANSPORT_1"/>
    <property type="match status" value="1"/>
</dbReference>
<evidence type="ECO:0000313" key="14">
    <source>
        <dbReference type="Proteomes" id="UP000694866"/>
    </source>
</evidence>
<dbReference type="SUPFAM" id="SSF103473">
    <property type="entry name" value="MFS general substrate transporter"/>
    <property type="match status" value="1"/>
</dbReference>
<keyword evidence="2 8" id="KW-0813">Transport</keyword>
<dbReference type="GeneID" id="105264945"/>
<dbReference type="InterPro" id="IPR045263">
    <property type="entry name" value="GLUT"/>
</dbReference>
<evidence type="ECO:0000256" key="8">
    <source>
        <dbReference type="RuleBase" id="RU003346"/>
    </source>
</evidence>
<dbReference type="InterPro" id="IPR020846">
    <property type="entry name" value="MFS_dom"/>
</dbReference>
<evidence type="ECO:0000256" key="1">
    <source>
        <dbReference type="ARBA" id="ARBA00004651"/>
    </source>
</evidence>
<reference evidence="13" key="1">
    <citation type="submission" date="2015-01" db="EMBL/GenBank/DDBJ databases">
        <title>Transcriptome Assembly of Fopius arisanus.</title>
        <authorList>
            <person name="Geib S."/>
        </authorList>
    </citation>
    <scope>NUCLEOTIDE SEQUENCE</scope>
</reference>
<feature type="transmembrane region" description="Helical" evidence="9">
    <location>
        <begin position="46"/>
        <end position="67"/>
    </location>
</feature>
<keyword evidence="4 9" id="KW-0812">Transmembrane</keyword>
<reference evidence="15" key="2">
    <citation type="submission" date="2025-04" db="UniProtKB">
        <authorList>
            <consortium name="RefSeq"/>
        </authorList>
    </citation>
    <scope>IDENTIFICATION</scope>
    <source>
        <strain evidence="15">USDA-PBARC FA_bdor</strain>
        <tissue evidence="15">Whole organism</tissue>
    </source>
</reference>
<keyword evidence="15" id="KW-0762">Sugar transport</keyword>
<dbReference type="Proteomes" id="UP000694866">
    <property type="component" value="Unplaced"/>
</dbReference>
<feature type="transmembrane region" description="Helical" evidence="9">
    <location>
        <begin position="471"/>
        <end position="491"/>
    </location>
</feature>
<comment type="subcellular location">
    <subcellularLocation>
        <location evidence="1">Cell membrane</location>
        <topology evidence="1">Multi-pass membrane protein</topology>
    </subcellularLocation>
</comment>
<comment type="similarity">
    <text evidence="8">Belongs to the major facilitator superfamily. Sugar transporter (TC 2.A.1.1) family.</text>
</comment>
<feature type="transmembrane region" description="Helical" evidence="9">
    <location>
        <begin position="160"/>
        <end position="183"/>
    </location>
</feature>
<evidence type="ECO:0000313" key="15">
    <source>
        <dbReference type="RefSeq" id="XP_011300479.1"/>
    </source>
</evidence>
<dbReference type="KEGG" id="fas:105264945"/>
<evidence type="ECO:0000256" key="3">
    <source>
        <dbReference type="ARBA" id="ARBA00022475"/>
    </source>
</evidence>